<proteinExistence type="predicted"/>
<protein>
    <recommendedName>
        <fullName evidence="4">Nucleotide exchange factor GrpE</fullName>
    </recommendedName>
</protein>
<feature type="compositionally biased region" description="Polar residues" evidence="1">
    <location>
        <begin position="216"/>
        <end position="227"/>
    </location>
</feature>
<evidence type="ECO:0000256" key="1">
    <source>
        <dbReference type="SAM" id="MobiDB-lite"/>
    </source>
</evidence>
<feature type="compositionally biased region" description="Basic and acidic residues" evidence="1">
    <location>
        <begin position="242"/>
        <end position="328"/>
    </location>
</feature>
<reference evidence="3" key="1">
    <citation type="journal article" date="2019" name="Int. J. Syst. Evol. Microbiol.">
        <title>The Global Catalogue of Microorganisms (GCM) 10K type strain sequencing project: providing services to taxonomists for standard genome sequencing and annotation.</title>
        <authorList>
            <consortium name="The Broad Institute Genomics Platform"/>
            <consortium name="The Broad Institute Genome Sequencing Center for Infectious Disease"/>
            <person name="Wu L."/>
            <person name="Ma J."/>
        </authorList>
    </citation>
    <scope>NUCLEOTIDE SEQUENCE [LARGE SCALE GENOMIC DNA]</scope>
    <source>
        <strain evidence="3">JCM 3106</strain>
    </source>
</reference>
<feature type="region of interest" description="Disordered" evidence="1">
    <location>
        <begin position="120"/>
        <end position="342"/>
    </location>
</feature>
<organism evidence="2 3">
    <name type="scientific">Streptosporangium longisporum</name>
    <dbReference type="NCBI Taxonomy" id="46187"/>
    <lineage>
        <taxon>Bacteria</taxon>
        <taxon>Bacillati</taxon>
        <taxon>Actinomycetota</taxon>
        <taxon>Actinomycetes</taxon>
        <taxon>Streptosporangiales</taxon>
        <taxon>Streptosporangiaceae</taxon>
        <taxon>Streptosporangium</taxon>
    </lineage>
</organism>
<name>A0ABP6KIU0_9ACTN</name>
<dbReference type="Proteomes" id="UP001499930">
    <property type="component" value="Unassembled WGS sequence"/>
</dbReference>
<dbReference type="EMBL" id="BAAAWD010000010">
    <property type="protein sequence ID" value="GAA3012772.1"/>
    <property type="molecule type" value="Genomic_DNA"/>
</dbReference>
<keyword evidence="3" id="KW-1185">Reference proteome</keyword>
<accession>A0ABP6KIU0</accession>
<feature type="compositionally biased region" description="Low complexity" evidence="1">
    <location>
        <begin position="163"/>
        <end position="176"/>
    </location>
</feature>
<evidence type="ECO:0000313" key="2">
    <source>
        <dbReference type="EMBL" id="GAA3012772.1"/>
    </source>
</evidence>
<gene>
    <name evidence="2" type="ORF">GCM10017559_39740</name>
</gene>
<sequence>MLSRTGTLARVRWNDDGVVEENVRLGGENLLAVVGTRRHQFLMDLPSLIERFTADPVTVVLDLLRESPRGLKAPAIKELLVELGLDPAIVDRTWRSVQARLSRHDDVYIKANTYRWKRPVRSRDGLGDSTDGVPPVPAAPESETKTGTETGTEGGAAGSPAHGTASGTSRTATASAVPETISGTPGAASGASTPGDPVPVPGDREGDRALSEATPELSTAANASAPTVTEAADGTDAPRSSEPAREDDPVGQEPEQRSGRSRVLKSDAKADLKPDAKADPKPDTKTGAKTSPKTDAKTGPEADGETVRKPGRKSDQKADRKAARKADSQGEEETAGPVETAEERARALAERCERLEQDLRTAADRAIGLRTVQERQLRLDGARVLADLAAEIEEMVTGGATPEVVVGRVRDLVAAQALRPVGKVGEETAFDPAEHEPLTGAPEPGTSVRVVRPGYRWATLEGILLHRALVERSGT</sequence>
<comment type="caution">
    <text evidence="2">The sequence shown here is derived from an EMBL/GenBank/DDBJ whole genome shotgun (WGS) entry which is preliminary data.</text>
</comment>
<evidence type="ECO:0000313" key="3">
    <source>
        <dbReference type="Proteomes" id="UP001499930"/>
    </source>
</evidence>
<evidence type="ECO:0008006" key="4">
    <source>
        <dbReference type="Google" id="ProtNLM"/>
    </source>
</evidence>